<name>A0ABS6FFS2_9FIRM</name>
<accession>A0ABS6FFS2</accession>
<proteinExistence type="predicted"/>
<sequence>MPLQGDQLSRMTIRGFKSIKSCDISFGKINVLIGSNGAGKSNFTSAFSFLQNILSKNLQVSVGQSGLSSLLYNGRKVTDEIGFEVFFGQNSYGFVLVPTDDNRLIFQKEYFGYHDDLDNESNIGCGHSESQWENSVHSGIDDYVVQTLRKQNWRVYHFHDTGKGARVKQEHNISNNKMLLYDAANLAAFLYRLKNFFKSSYDEIVESIRLVAPYFDDFVLEPQEGNEEQIVLRWRQVGCEDVFNASQLSDGTLRFICLTTLLLQPHELQPTTIIVDEPELGLHPYAITIFSEIVRQLSNEKQIIISTQSVELLNEFDVEDVIVVDRSDTGSEFRRLDPEQLKLWLDGDYTLGDLWKKNVLGGRLTK</sequence>
<dbReference type="Proteomes" id="UP000787672">
    <property type="component" value="Unassembled WGS sequence"/>
</dbReference>
<dbReference type="RefSeq" id="WP_216633456.1">
    <property type="nucleotide sequence ID" value="NZ_JAHLQN010000001.1"/>
</dbReference>
<evidence type="ECO:0000313" key="2">
    <source>
        <dbReference type="EMBL" id="MBU5628179.1"/>
    </source>
</evidence>
<keyword evidence="3" id="KW-1185">Reference proteome</keyword>
<dbReference type="InterPro" id="IPR003959">
    <property type="entry name" value="ATPase_AAA_core"/>
</dbReference>
<protein>
    <submittedName>
        <fullName evidence="2">AAA family ATPase</fullName>
    </submittedName>
</protein>
<feature type="domain" description="ATPase AAA-type core" evidence="1">
    <location>
        <begin position="29"/>
        <end position="314"/>
    </location>
</feature>
<dbReference type="PIRSF" id="PIRSF029347">
    <property type="entry name" value="RecF"/>
    <property type="match status" value="1"/>
</dbReference>
<comment type="caution">
    <text evidence="2">The sequence shown here is derived from an EMBL/GenBank/DDBJ whole genome shotgun (WGS) entry which is preliminary data.</text>
</comment>
<dbReference type="PANTHER" id="PTHR32182:SF22">
    <property type="entry name" value="ATP-DEPENDENT ENDONUCLEASE, OLD FAMILY-RELATED"/>
    <property type="match status" value="1"/>
</dbReference>
<gene>
    <name evidence="2" type="ORF">KQI82_14810</name>
</gene>
<dbReference type="EMBL" id="JAHLQN010000001">
    <property type="protein sequence ID" value="MBU5628179.1"/>
    <property type="molecule type" value="Genomic_DNA"/>
</dbReference>
<dbReference type="Pfam" id="PF13304">
    <property type="entry name" value="AAA_21"/>
    <property type="match status" value="1"/>
</dbReference>
<dbReference type="PANTHER" id="PTHR32182">
    <property type="entry name" value="DNA REPLICATION AND REPAIR PROTEIN RECF"/>
    <property type="match status" value="1"/>
</dbReference>
<evidence type="ECO:0000259" key="1">
    <source>
        <dbReference type="Pfam" id="PF13304"/>
    </source>
</evidence>
<organism evidence="2 3">
    <name type="scientific">Dysosmobacter acutus</name>
    <dbReference type="NCBI Taxonomy" id="2841504"/>
    <lineage>
        <taxon>Bacteria</taxon>
        <taxon>Bacillati</taxon>
        <taxon>Bacillota</taxon>
        <taxon>Clostridia</taxon>
        <taxon>Eubacteriales</taxon>
        <taxon>Oscillospiraceae</taxon>
        <taxon>Dysosmobacter</taxon>
    </lineage>
</organism>
<evidence type="ECO:0000313" key="3">
    <source>
        <dbReference type="Proteomes" id="UP000787672"/>
    </source>
</evidence>
<reference evidence="2 3" key="1">
    <citation type="submission" date="2021-06" db="EMBL/GenBank/DDBJ databases">
        <authorList>
            <person name="Sun Q."/>
            <person name="Li D."/>
        </authorList>
    </citation>
    <scope>NUCLEOTIDE SEQUENCE [LARGE SCALE GENOMIC DNA]</scope>
    <source>
        <strain evidence="2 3">MSJ-2</strain>
    </source>
</reference>
<dbReference type="InterPro" id="IPR014555">
    <property type="entry name" value="RecF-like"/>
</dbReference>